<evidence type="ECO:0000256" key="2">
    <source>
        <dbReference type="PROSITE-ProRule" id="PRU00023"/>
    </source>
</evidence>
<evidence type="ECO:0000256" key="4">
    <source>
        <dbReference type="SAM" id="MobiDB-lite"/>
    </source>
</evidence>
<dbReference type="PROSITE" id="PS50088">
    <property type="entry name" value="ANK_REPEAT"/>
    <property type="match status" value="2"/>
</dbReference>
<dbReference type="Pfam" id="PF00651">
    <property type="entry name" value="BTB"/>
    <property type="match status" value="2"/>
</dbReference>
<accession>A0A8S1C4N3</accession>
<dbReference type="InterPro" id="IPR000408">
    <property type="entry name" value="Reg_chr_condens"/>
</dbReference>
<dbReference type="AlphaFoldDB" id="A0A8S1C4N3"/>
<dbReference type="EMBL" id="CADEPI010000015">
    <property type="protein sequence ID" value="CAB3364233.1"/>
    <property type="molecule type" value="Genomic_DNA"/>
</dbReference>
<dbReference type="Proteomes" id="UP000494165">
    <property type="component" value="Unassembled WGS sequence"/>
</dbReference>
<evidence type="ECO:0000313" key="7">
    <source>
        <dbReference type="Proteomes" id="UP000494165"/>
    </source>
</evidence>
<protein>
    <recommendedName>
        <fullName evidence="5">BTB domain-containing protein</fullName>
    </recommendedName>
</protein>
<dbReference type="Pfam" id="PF00415">
    <property type="entry name" value="RCC1"/>
    <property type="match status" value="3"/>
</dbReference>
<feature type="region of interest" description="Disordered" evidence="4">
    <location>
        <begin position="704"/>
        <end position="723"/>
    </location>
</feature>
<feature type="repeat" description="ANK" evidence="2">
    <location>
        <begin position="100"/>
        <end position="122"/>
    </location>
</feature>
<feature type="region of interest" description="Disordered" evidence="4">
    <location>
        <begin position="982"/>
        <end position="1030"/>
    </location>
</feature>
<proteinExistence type="predicted"/>
<feature type="domain" description="BTB" evidence="5">
    <location>
        <begin position="592"/>
        <end position="661"/>
    </location>
</feature>
<dbReference type="Gene3D" id="1.25.40.20">
    <property type="entry name" value="Ankyrin repeat-containing domain"/>
    <property type="match status" value="1"/>
</dbReference>
<feature type="compositionally biased region" description="Basic residues" evidence="4">
    <location>
        <begin position="1106"/>
        <end position="1117"/>
    </location>
</feature>
<feature type="repeat" description="RCC1" evidence="3">
    <location>
        <begin position="298"/>
        <end position="354"/>
    </location>
</feature>
<dbReference type="SMART" id="SM00225">
    <property type="entry name" value="BTB"/>
    <property type="match status" value="2"/>
</dbReference>
<feature type="repeat" description="ANK" evidence="2">
    <location>
        <begin position="135"/>
        <end position="167"/>
    </location>
</feature>
<dbReference type="CDD" id="cd18500">
    <property type="entry name" value="BACK_IBtk"/>
    <property type="match status" value="1"/>
</dbReference>
<feature type="region of interest" description="Disordered" evidence="4">
    <location>
        <begin position="1092"/>
        <end position="1153"/>
    </location>
</feature>
<dbReference type="PROSITE" id="PS50297">
    <property type="entry name" value="ANK_REP_REGION"/>
    <property type="match status" value="2"/>
</dbReference>
<dbReference type="InterPro" id="IPR036770">
    <property type="entry name" value="Ankyrin_rpt-contain_sf"/>
</dbReference>
<dbReference type="SMART" id="SM00248">
    <property type="entry name" value="ANK"/>
    <property type="match status" value="2"/>
</dbReference>
<dbReference type="PROSITE" id="PS50097">
    <property type="entry name" value="BTB"/>
    <property type="match status" value="2"/>
</dbReference>
<dbReference type="SUPFAM" id="SSF50985">
    <property type="entry name" value="RCC1/BLIP-II"/>
    <property type="match status" value="1"/>
</dbReference>
<evidence type="ECO:0000259" key="5">
    <source>
        <dbReference type="PROSITE" id="PS50097"/>
    </source>
</evidence>
<dbReference type="InterPro" id="IPR011333">
    <property type="entry name" value="SKP1/BTB/POZ_sf"/>
</dbReference>
<feature type="compositionally biased region" description="Basic residues" evidence="4">
    <location>
        <begin position="992"/>
        <end position="1003"/>
    </location>
</feature>
<dbReference type="PANTHER" id="PTHR22872:SF2">
    <property type="entry name" value="INHIBITOR OF BRUTON TYROSINE KINASE"/>
    <property type="match status" value="1"/>
</dbReference>
<evidence type="ECO:0000256" key="1">
    <source>
        <dbReference type="ARBA" id="ARBA00022737"/>
    </source>
</evidence>
<dbReference type="OrthoDB" id="1893551at2759"/>
<gene>
    <name evidence="6" type="ORF">CLODIP_2_CD14533</name>
</gene>
<keyword evidence="2" id="KW-0040">ANK repeat</keyword>
<dbReference type="Pfam" id="PF12796">
    <property type="entry name" value="Ank_2"/>
    <property type="match status" value="1"/>
</dbReference>
<dbReference type="InterPro" id="IPR002110">
    <property type="entry name" value="Ankyrin_rpt"/>
</dbReference>
<feature type="domain" description="BTB" evidence="5">
    <location>
        <begin position="780"/>
        <end position="843"/>
    </location>
</feature>
<dbReference type="Gene3D" id="3.30.710.10">
    <property type="entry name" value="Potassium Channel Kv1.1, Chain A"/>
    <property type="match status" value="2"/>
</dbReference>
<name>A0A8S1C4N3_9INSE</name>
<keyword evidence="7" id="KW-1185">Reference proteome</keyword>
<dbReference type="PROSITE" id="PS50012">
    <property type="entry name" value="RCC1_3"/>
    <property type="match status" value="3"/>
</dbReference>
<keyword evidence="1" id="KW-0677">Repeat</keyword>
<sequence>MFGDVEIRPTVTVLWLSKQAPLPPLAGVVLLPAVPKTVISKYYSCAMAAAEVAGPECTRRCRSLGHASSVIAAVVRGTEEEAVAYLKWLCWRPGQVVDAEGRTALHVAASKGRRRVVEWLVKQKEAAINLRDLESGYTPLHRSLFYGQIHVAVALIQMGANPAMFDKEDMTPLDLAMKSRPPIVEYNKSSPCEAYVWGTNANFNLGIGNQQSRTVPDLVEHFRRSSINVKNVSMNMYHSVFVSETGKVYSCGHGQGGRLGQDSEKPSLFPQQMKLTAGDICSQVAVGLDHTVLLMENGNVFTCGSNEYHQSGLNGNPPPKHLLSPRCLGMKTLPIQKVLGVCAGRFHSVIWSNKGIATCGLNAGQLGHPKLDREPTVMTPKLIMAPALQFKQDEDNCILHVASSDAALVVALKKGIICLIHEYKCKKIAYRMLGVVKVAVYGGHIDANVEQNSEELRVCALNNTGKVFIWQQSTHQMSRCSFQLKRQLIVTDVALTNQHFLFTTSEKEAFEGFFKQKKKFEGDVECEVVKVKRLPNIHRAISVSCDPRGRNFTVIQAHPKTALFEVPQMESSEMGEQMKILLDEACEEDSIHDVVFMVGSRRFPAHQCIIGARSEPLYALIQERALAESDEVPEILIPNLAPEIFEQILQFIYTNKCSLLTPGQCDIKINYENASAKKKTDVKSSPEVGYDPRKVSAFEAYKTQPGVSKKKKNKSATNKKAEDDPLKSLAATARAFGLPNLSKALDGFQFKNGVVLLKNGHDLYTPQPLSFDRENMKRSCDATVLSIEGDEIKAHRSVLAARLEYFHSMFSHGWVESNRSSTLKMALPTAVLDVLLDFLYYDEAPKVFSDAELARTMLVVADQMFIERLKEACECALVASLTLKNAAELLQLAFTYNAPQLKLSCMQYISFNLPALIESRGLDDVEWQVLEELSKYHRETNPVMCRRIITPYANGPTSDDLQFVLSHFPTLLDDPSRINEIDDGDSFEIKKQKPKPKKHRLRRISSGEGQLQRMRKDSVSSNASDGSADLDKDMQILEDDSALIDEIITLNLVEPAVAVEEPQPTPEVKEPGVKKAWNNMFPILQTSLSNLDLNGNKPKASEFKPNIKKLSQKQRKRLLSESNKEQTSPKAEVTTPVSPWNKQFASPASPGLDDIMKQEKLAVSTRSSVEEHVQGAISIPSSSRQRNPSISSPQSPPGAWCLSVSPGEANLSAIVKDQKQQKENLRRAMAKPLHLTQIEDQAIQELMAFYSAGDNKYERITVRRVDSGAVATPTWALY</sequence>
<comment type="caution">
    <text evidence="6">The sequence shown here is derived from an EMBL/GenBank/DDBJ whole genome shotgun (WGS) entry which is preliminary data.</text>
</comment>
<organism evidence="6 7">
    <name type="scientific">Cloeon dipterum</name>
    <dbReference type="NCBI Taxonomy" id="197152"/>
    <lineage>
        <taxon>Eukaryota</taxon>
        <taxon>Metazoa</taxon>
        <taxon>Ecdysozoa</taxon>
        <taxon>Arthropoda</taxon>
        <taxon>Hexapoda</taxon>
        <taxon>Insecta</taxon>
        <taxon>Pterygota</taxon>
        <taxon>Palaeoptera</taxon>
        <taxon>Ephemeroptera</taxon>
        <taxon>Pisciforma</taxon>
        <taxon>Baetidae</taxon>
        <taxon>Cloeon</taxon>
    </lineage>
</organism>
<dbReference type="SUPFAM" id="SSF48403">
    <property type="entry name" value="Ankyrin repeat"/>
    <property type="match status" value="1"/>
</dbReference>
<dbReference type="InterPro" id="IPR051625">
    <property type="entry name" value="Signaling_Regulatory_Domain"/>
</dbReference>
<dbReference type="InterPro" id="IPR000210">
    <property type="entry name" value="BTB/POZ_dom"/>
</dbReference>
<feature type="compositionally biased region" description="Low complexity" evidence="4">
    <location>
        <begin position="1178"/>
        <end position="1193"/>
    </location>
</feature>
<feature type="compositionally biased region" description="Polar residues" evidence="4">
    <location>
        <begin position="1125"/>
        <end position="1146"/>
    </location>
</feature>
<feature type="repeat" description="RCC1" evidence="3">
    <location>
        <begin position="192"/>
        <end position="245"/>
    </location>
</feature>
<feature type="region of interest" description="Disordered" evidence="4">
    <location>
        <begin position="1166"/>
        <end position="1199"/>
    </location>
</feature>
<reference evidence="6 7" key="1">
    <citation type="submission" date="2020-04" db="EMBL/GenBank/DDBJ databases">
        <authorList>
            <person name="Alioto T."/>
            <person name="Alioto T."/>
            <person name="Gomez Garrido J."/>
        </authorList>
    </citation>
    <scope>NUCLEOTIDE SEQUENCE [LARGE SCALE GENOMIC DNA]</scope>
</reference>
<dbReference type="Gene3D" id="2.130.10.30">
    <property type="entry name" value="Regulator of chromosome condensation 1/beta-lactamase-inhibitor protein II"/>
    <property type="match status" value="1"/>
</dbReference>
<evidence type="ECO:0000256" key="3">
    <source>
        <dbReference type="PROSITE-ProRule" id="PRU00235"/>
    </source>
</evidence>
<dbReference type="PANTHER" id="PTHR22872">
    <property type="entry name" value="BTK-BINDING PROTEIN-RELATED"/>
    <property type="match status" value="1"/>
</dbReference>
<dbReference type="InterPro" id="IPR009091">
    <property type="entry name" value="RCC1/BLIP-II"/>
</dbReference>
<feature type="repeat" description="RCC1" evidence="3">
    <location>
        <begin position="246"/>
        <end position="297"/>
    </location>
</feature>
<dbReference type="SUPFAM" id="SSF54695">
    <property type="entry name" value="POZ domain"/>
    <property type="match status" value="2"/>
</dbReference>
<evidence type="ECO:0000313" key="6">
    <source>
        <dbReference type="EMBL" id="CAB3364233.1"/>
    </source>
</evidence>